<evidence type="ECO:0000313" key="1">
    <source>
        <dbReference type="EMBL" id="EDR03504.1"/>
    </source>
</evidence>
<dbReference type="AlphaFoldDB" id="B0DPS5"/>
<dbReference type="EMBL" id="DS547124">
    <property type="protein sequence ID" value="EDR03504.1"/>
    <property type="molecule type" value="Genomic_DNA"/>
</dbReference>
<dbReference type="RefSeq" id="XP_001885960.1">
    <property type="nucleotide sequence ID" value="XM_001885925.1"/>
</dbReference>
<name>B0DPS5_LACBS</name>
<gene>
    <name evidence="1" type="ORF">LACBIDRAFT_307265</name>
</gene>
<reference evidence="1 2" key="1">
    <citation type="journal article" date="2008" name="Nature">
        <title>The genome of Laccaria bicolor provides insights into mycorrhizal symbiosis.</title>
        <authorList>
            <person name="Martin F."/>
            <person name="Aerts A."/>
            <person name="Ahren D."/>
            <person name="Brun A."/>
            <person name="Danchin E.G.J."/>
            <person name="Duchaussoy F."/>
            <person name="Gibon J."/>
            <person name="Kohler A."/>
            <person name="Lindquist E."/>
            <person name="Pereda V."/>
            <person name="Salamov A."/>
            <person name="Shapiro H.J."/>
            <person name="Wuyts J."/>
            <person name="Blaudez D."/>
            <person name="Buee M."/>
            <person name="Brokstein P."/>
            <person name="Canbaeck B."/>
            <person name="Cohen D."/>
            <person name="Courty P.E."/>
            <person name="Coutinho P.M."/>
            <person name="Delaruelle C."/>
            <person name="Detter J.C."/>
            <person name="Deveau A."/>
            <person name="DiFazio S."/>
            <person name="Duplessis S."/>
            <person name="Fraissinet-Tachet L."/>
            <person name="Lucic E."/>
            <person name="Frey-Klett P."/>
            <person name="Fourrey C."/>
            <person name="Feussner I."/>
            <person name="Gay G."/>
            <person name="Grimwood J."/>
            <person name="Hoegger P.J."/>
            <person name="Jain P."/>
            <person name="Kilaru S."/>
            <person name="Labbe J."/>
            <person name="Lin Y.C."/>
            <person name="Legue V."/>
            <person name="Le Tacon F."/>
            <person name="Marmeisse R."/>
            <person name="Melayah D."/>
            <person name="Montanini B."/>
            <person name="Muratet M."/>
            <person name="Nehls U."/>
            <person name="Niculita-Hirzel H."/>
            <person name="Oudot-Le Secq M.P."/>
            <person name="Peter M."/>
            <person name="Quesneville H."/>
            <person name="Rajashekar B."/>
            <person name="Reich M."/>
            <person name="Rouhier N."/>
            <person name="Schmutz J."/>
            <person name="Yin T."/>
            <person name="Chalot M."/>
            <person name="Henrissat B."/>
            <person name="Kuees U."/>
            <person name="Lucas S."/>
            <person name="Van de Peer Y."/>
            <person name="Podila G.K."/>
            <person name="Polle A."/>
            <person name="Pukkila P.J."/>
            <person name="Richardson P.M."/>
            <person name="Rouze P."/>
            <person name="Sanders I.R."/>
            <person name="Stajich J.E."/>
            <person name="Tunlid A."/>
            <person name="Tuskan G."/>
            <person name="Grigoriev I.V."/>
        </authorList>
    </citation>
    <scope>NUCLEOTIDE SEQUENCE [LARGE SCALE GENOMIC DNA]</scope>
    <source>
        <strain evidence="2">S238N-H82 / ATCC MYA-4686</strain>
    </source>
</reference>
<organism evidence="2">
    <name type="scientific">Laccaria bicolor (strain S238N-H82 / ATCC MYA-4686)</name>
    <name type="common">Bicoloured deceiver</name>
    <name type="synonym">Laccaria laccata var. bicolor</name>
    <dbReference type="NCBI Taxonomy" id="486041"/>
    <lineage>
        <taxon>Eukaryota</taxon>
        <taxon>Fungi</taxon>
        <taxon>Dikarya</taxon>
        <taxon>Basidiomycota</taxon>
        <taxon>Agaricomycotina</taxon>
        <taxon>Agaricomycetes</taxon>
        <taxon>Agaricomycetidae</taxon>
        <taxon>Agaricales</taxon>
        <taxon>Agaricineae</taxon>
        <taxon>Hydnangiaceae</taxon>
        <taxon>Laccaria</taxon>
    </lineage>
</organism>
<proteinExistence type="predicted"/>
<dbReference type="HOGENOM" id="CLU_1090163_0_0_1"/>
<accession>B0DPS5</accession>
<sequence length="255" mass="28756">MDYTTVSINLYPPKLHEIVLQGQKVANSSAMSQSLANLITIVRNRVTGSCQAGQRWLTSSILMYLAEYMSTVGEFGGNVQIIPFHQSDVSNMGPIIDFVISKGSTYDGSVFYSQVILKDRLTLSTSTSDNLFVWPRGICTNKDDMAQHHFCAIFQLPDANLDNLEVDLPYASIIAPFCRRSVGFKDLRGCVTNGDDWRFFLFVQNDSEEKGHFLILDETLELGDDLTGLPLLIDWVENCRNEELQYCRLFQSLIN</sequence>
<dbReference type="GeneID" id="6081510"/>
<keyword evidence="2" id="KW-1185">Reference proteome</keyword>
<dbReference type="OrthoDB" id="3248728at2759"/>
<dbReference type="Proteomes" id="UP000001194">
    <property type="component" value="Unassembled WGS sequence"/>
</dbReference>
<dbReference type="KEGG" id="lbc:LACBIDRAFT_307265"/>
<protein>
    <submittedName>
        <fullName evidence="1">Predicted protein</fullName>
    </submittedName>
</protein>
<evidence type="ECO:0000313" key="2">
    <source>
        <dbReference type="Proteomes" id="UP000001194"/>
    </source>
</evidence>
<dbReference type="InParanoid" id="B0DPS5"/>